<keyword evidence="1" id="KW-0378">Hydrolase</keyword>
<dbReference type="GO" id="GO:0004190">
    <property type="term" value="F:aspartic-type endopeptidase activity"/>
    <property type="evidence" value="ECO:0007669"/>
    <property type="project" value="InterPro"/>
</dbReference>
<dbReference type="STRING" id="126957.T1IM27"/>
<dbReference type="GO" id="GO:0006508">
    <property type="term" value="P:proteolysis"/>
    <property type="evidence" value="ECO:0007669"/>
    <property type="project" value="InterPro"/>
</dbReference>
<feature type="domain" description="Peptidase A2" evidence="3">
    <location>
        <begin position="226"/>
        <end position="304"/>
    </location>
</feature>
<evidence type="ECO:0000256" key="1">
    <source>
        <dbReference type="ARBA" id="ARBA00022801"/>
    </source>
</evidence>
<reference evidence="4" key="2">
    <citation type="submission" date="2015-02" db="UniProtKB">
        <authorList>
            <consortium name="EnsemblMetazoa"/>
        </authorList>
    </citation>
    <scope>IDENTIFICATION</scope>
</reference>
<dbReference type="EnsemblMetazoa" id="SMAR002021-RA">
    <property type="protein sequence ID" value="SMAR002021-PA"/>
    <property type="gene ID" value="SMAR002021"/>
</dbReference>
<dbReference type="PhylomeDB" id="T1IM27"/>
<dbReference type="EMBL" id="AFFK01016778">
    <property type="status" value="NOT_ANNOTATED_CDS"/>
    <property type="molecule type" value="Genomic_DNA"/>
</dbReference>
<sequence length="352" mass="38691">MAQITGSIQPFSLDDDWQRYIEQVDMFFLGNLINDEARKAALLLAALVQQLTNGSVTYAFLIGLPLKRTTQLKTLMTTHLCPAPLEVMERSRFDYRIQGPTETISEYNVALHAMALHCNFADTLTTCLRDRLVSGLRSEIIRKSLYTKKELTYKDALDTALAIELASKEATPSTPSNVSTHYSGSKATPQPQLQQQSHNGRRHLNTTTITRTKSLTLPVSIGGISLAMEIDTGAAATIISKQCFDKYFTSFKLQPTAITMSAYDGHSLSVEGICMVPVTLRGRTLTLPLCVVTSGAVPLLGRDWLLHFGLLAEFAAYANINSVQQVAAVPDAATDATLEQLLTKHAHVFRDE</sequence>
<feature type="region of interest" description="Disordered" evidence="2">
    <location>
        <begin position="171"/>
        <end position="200"/>
    </location>
</feature>
<evidence type="ECO:0000313" key="5">
    <source>
        <dbReference type="Proteomes" id="UP000014500"/>
    </source>
</evidence>
<evidence type="ECO:0000313" key="4">
    <source>
        <dbReference type="EnsemblMetazoa" id="SMAR002021-PA"/>
    </source>
</evidence>
<name>T1IM27_STRMM</name>
<dbReference type="OMA" id="CRSKAND"/>
<proteinExistence type="predicted"/>
<dbReference type="InterPro" id="IPR021109">
    <property type="entry name" value="Peptidase_aspartic_dom_sf"/>
</dbReference>
<dbReference type="eggNOG" id="ENOG502T31X">
    <property type="taxonomic scope" value="Eukaryota"/>
</dbReference>
<dbReference type="PROSITE" id="PS50175">
    <property type="entry name" value="ASP_PROT_RETROV"/>
    <property type="match status" value="1"/>
</dbReference>
<dbReference type="PANTHER" id="PTHR37984:SF13">
    <property type="entry name" value="RIBONUCLEASE H"/>
    <property type="match status" value="1"/>
</dbReference>
<reference evidence="5" key="1">
    <citation type="submission" date="2011-05" db="EMBL/GenBank/DDBJ databases">
        <authorList>
            <person name="Richards S.R."/>
            <person name="Qu J."/>
            <person name="Jiang H."/>
            <person name="Jhangiani S.N."/>
            <person name="Agravi P."/>
            <person name="Goodspeed R."/>
            <person name="Gross S."/>
            <person name="Mandapat C."/>
            <person name="Jackson L."/>
            <person name="Mathew T."/>
            <person name="Pu L."/>
            <person name="Thornton R."/>
            <person name="Saada N."/>
            <person name="Wilczek-Boney K.B."/>
            <person name="Lee S."/>
            <person name="Kovar C."/>
            <person name="Wu Y."/>
            <person name="Scherer S.E."/>
            <person name="Worley K.C."/>
            <person name="Muzny D.M."/>
            <person name="Gibbs R."/>
        </authorList>
    </citation>
    <scope>NUCLEOTIDE SEQUENCE</scope>
    <source>
        <strain evidence="5">Brora</strain>
    </source>
</reference>
<accession>T1IM27</accession>
<dbReference type="HOGENOM" id="CLU_788898_0_0_1"/>
<dbReference type="AlphaFoldDB" id="T1IM27"/>
<organism evidence="4 5">
    <name type="scientific">Strigamia maritima</name>
    <name type="common">European centipede</name>
    <name type="synonym">Geophilus maritimus</name>
    <dbReference type="NCBI Taxonomy" id="126957"/>
    <lineage>
        <taxon>Eukaryota</taxon>
        <taxon>Metazoa</taxon>
        <taxon>Ecdysozoa</taxon>
        <taxon>Arthropoda</taxon>
        <taxon>Myriapoda</taxon>
        <taxon>Chilopoda</taxon>
        <taxon>Pleurostigmophora</taxon>
        <taxon>Geophilomorpha</taxon>
        <taxon>Linotaeniidae</taxon>
        <taxon>Strigamia</taxon>
    </lineage>
</organism>
<feature type="compositionally biased region" description="Polar residues" evidence="2">
    <location>
        <begin position="171"/>
        <end position="198"/>
    </location>
</feature>
<evidence type="ECO:0000256" key="2">
    <source>
        <dbReference type="SAM" id="MobiDB-lite"/>
    </source>
</evidence>
<protein>
    <recommendedName>
        <fullName evidence="3">Peptidase A2 domain-containing protein</fullName>
    </recommendedName>
</protein>
<dbReference type="Gene3D" id="2.40.70.10">
    <property type="entry name" value="Acid Proteases"/>
    <property type="match status" value="1"/>
</dbReference>
<dbReference type="Proteomes" id="UP000014500">
    <property type="component" value="Unassembled WGS sequence"/>
</dbReference>
<evidence type="ECO:0000259" key="3">
    <source>
        <dbReference type="PROSITE" id="PS50175"/>
    </source>
</evidence>
<dbReference type="SUPFAM" id="SSF50630">
    <property type="entry name" value="Acid proteases"/>
    <property type="match status" value="1"/>
</dbReference>
<dbReference type="InterPro" id="IPR050951">
    <property type="entry name" value="Retrovirus_Pol_polyprotein"/>
</dbReference>
<keyword evidence="5" id="KW-1185">Reference proteome</keyword>
<dbReference type="PANTHER" id="PTHR37984">
    <property type="entry name" value="PROTEIN CBG26694"/>
    <property type="match status" value="1"/>
</dbReference>
<dbReference type="InterPro" id="IPR001995">
    <property type="entry name" value="Peptidase_A2_cat"/>
</dbReference>